<reference evidence="4 5" key="1">
    <citation type="submission" date="2018-08" db="EMBL/GenBank/DDBJ databases">
        <title>A genome reference for cultivated species of the human gut microbiota.</title>
        <authorList>
            <person name="Zou Y."/>
            <person name="Xue W."/>
            <person name="Luo G."/>
        </authorList>
    </citation>
    <scope>NUCLEOTIDE SEQUENCE [LARGE SCALE GENOMIC DNA]</scope>
    <source>
        <strain evidence="4 5">AF22-12AC</strain>
    </source>
</reference>
<protein>
    <submittedName>
        <fullName evidence="4">Terminase</fullName>
    </submittedName>
</protein>
<accession>A0A395V9G4</accession>
<organism evidence="4 5">
    <name type="scientific">Roseburia hominis</name>
    <dbReference type="NCBI Taxonomy" id="301301"/>
    <lineage>
        <taxon>Bacteria</taxon>
        <taxon>Bacillati</taxon>
        <taxon>Bacillota</taxon>
        <taxon>Clostridia</taxon>
        <taxon>Lachnospirales</taxon>
        <taxon>Lachnospiraceae</taxon>
        <taxon>Roseburia</taxon>
    </lineage>
</organism>
<dbReference type="RefSeq" id="WP_118096177.1">
    <property type="nucleotide sequence ID" value="NZ_QRVL01000001.1"/>
</dbReference>
<dbReference type="AlphaFoldDB" id="A0A395V9G4"/>
<evidence type="ECO:0000313" key="4">
    <source>
        <dbReference type="EMBL" id="RGS41897.1"/>
    </source>
</evidence>
<dbReference type="Proteomes" id="UP000266172">
    <property type="component" value="Unassembled WGS sequence"/>
</dbReference>
<dbReference type="Pfam" id="PF03237">
    <property type="entry name" value="Terminase_6N"/>
    <property type="match status" value="1"/>
</dbReference>
<sequence>MKEKIVLAPQKGPQEMFLATSADICIYGGAAGGGKTFGLLLEPLRYMDNPDYNATIFRRDYTQVTSPGGLWDSSRKIYRYVKGSQPLKTPKLHWTFKRGASVNFAHLGRDEDCDDWQGSQLTMIGFDELTHFSEYQFFYMLSRNRTDSGVKPYVRATCNPDADSWVAEFISWWINQETGYPIPERSGVIRWMVRLNEVVTWFDSREEATQGAIENGVKPEQAETMPKSVTFIASTLHDNKILMKNDPGYLANLQAMALVQRERLLHGNWKIKAAAGLMFKRVKVNMLEEIPPDVIKWARGWDLAATSEDEKGDPAYTAGVLIGKRRNGRYIVADVINRRLSSSDVREIIKQTCIADRAKYGRVATRLPQDPGQAGKDQAQSFMKLLAGFTVKCIQESGDKVTRAEPFSAQWLGLEGMDKGNVDVLIAPWNEEYFNECENFPQSKFKDMVDASSSAFTELESGATYSAPPKDSQLGKSSYWNK</sequence>
<comment type="caution">
    <text evidence="4">The sequence shown here is derived from an EMBL/GenBank/DDBJ whole genome shotgun (WGS) entry which is preliminary data.</text>
</comment>
<dbReference type="EMBL" id="QRVL01000001">
    <property type="protein sequence ID" value="RGS41897.1"/>
    <property type="molecule type" value="Genomic_DNA"/>
</dbReference>
<feature type="region of interest" description="Disordered" evidence="2">
    <location>
        <begin position="460"/>
        <end position="482"/>
    </location>
</feature>
<dbReference type="NCBIfam" id="TIGR01630">
    <property type="entry name" value="psiM2_ORF9"/>
    <property type="match status" value="1"/>
</dbReference>
<proteinExistence type="predicted"/>
<dbReference type="InterPro" id="IPR035421">
    <property type="entry name" value="Terminase_6C"/>
</dbReference>
<evidence type="ECO:0000259" key="3">
    <source>
        <dbReference type="Pfam" id="PF17289"/>
    </source>
</evidence>
<evidence type="ECO:0000256" key="1">
    <source>
        <dbReference type="ARBA" id="ARBA00022612"/>
    </source>
</evidence>
<dbReference type="Pfam" id="PF17289">
    <property type="entry name" value="Terminase_6C"/>
    <property type="match status" value="1"/>
</dbReference>
<feature type="domain" description="Terminase large subunit gp17-like C-terminal" evidence="3">
    <location>
        <begin position="299"/>
        <end position="456"/>
    </location>
</feature>
<name>A0A395V9G4_9FIRM</name>
<gene>
    <name evidence="4" type="ORF">DWX93_00730</name>
</gene>
<evidence type="ECO:0000313" key="5">
    <source>
        <dbReference type="Proteomes" id="UP000266172"/>
    </source>
</evidence>
<dbReference type="InterPro" id="IPR006517">
    <property type="entry name" value="Phage_terminase_lsu-like_C"/>
</dbReference>
<dbReference type="InterPro" id="IPR027417">
    <property type="entry name" value="P-loop_NTPase"/>
</dbReference>
<dbReference type="Gene3D" id="3.40.50.300">
    <property type="entry name" value="P-loop containing nucleotide triphosphate hydrolases"/>
    <property type="match status" value="1"/>
</dbReference>
<evidence type="ECO:0000256" key="2">
    <source>
        <dbReference type="SAM" id="MobiDB-lite"/>
    </source>
</evidence>
<keyword evidence="1" id="KW-1188">Viral release from host cell</keyword>